<evidence type="ECO:0000313" key="3">
    <source>
        <dbReference type="Proteomes" id="UP000253273"/>
    </source>
</evidence>
<dbReference type="KEGG" id="haj:DU500_12795"/>
<dbReference type="EMBL" id="CP031150">
    <property type="protein sequence ID" value="AXG07228.1"/>
    <property type="molecule type" value="Genomic_DNA"/>
</dbReference>
<keyword evidence="1" id="KW-0472">Membrane</keyword>
<sequence length="109" mass="11877">MWWLDDAEPNHYVAESIGDLMYYASEADQAAVNVWLMSLGLFVVAGLLLIPIFLLGMYPSLSVIPYNTQDFATAAILMAIGGGLFLVGGSILKLVSVGIRRRYTTTTSE</sequence>
<gene>
    <name evidence="2" type="ORF">DU500_12795</name>
</gene>
<evidence type="ECO:0000256" key="1">
    <source>
        <dbReference type="SAM" id="Phobius"/>
    </source>
</evidence>
<feature type="transmembrane region" description="Helical" evidence="1">
    <location>
        <begin position="34"/>
        <end position="59"/>
    </location>
</feature>
<feature type="transmembrane region" description="Helical" evidence="1">
    <location>
        <begin position="71"/>
        <end position="92"/>
    </location>
</feature>
<reference evidence="2 3" key="1">
    <citation type="submission" date="2018-07" db="EMBL/GenBank/DDBJ databases">
        <title>Genome sequences of Haloplanus sp. CBA1113.</title>
        <authorList>
            <person name="Kim Y.B."/>
            <person name="Roh S.W."/>
        </authorList>
    </citation>
    <scope>NUCLEOTIDE SEQUENCE [LARGE SCALE GENOMIC DNA]</scope>
    <source>
        <strain evidence="2 3">CBA1113</strain>
    </source>
</reference>
<evidence type="ECO:0000313" key="2">
    <source>
        <dbReference type="EMBL" id="AXG07228.1"/>
    </source>
</evidence>
<dbReference type="Proteomes" id="UP000253273">
    <property type="component" value="Chromosome"/>
</dbReference>
<accession>A0A345E4V6</accession>
<keyword evidence="1" id="KW-1133">Transmembrane helix</keyword>
<proteinExistence type="predicted"/>
<dbReference type="AlphaFoldDB" id="A0A345E4V6"/>
<organism evidence="2 3">
    <name type="scientific">Haloplanus rubicundus</name>
    <dbReference type="NCBI Taxonomy" id="1547898"/>
    <lineage>
        <taxon>Archaea</taxon>
        <taxon>Methanobacteriati</taxon>
        <taxon>Methanobacteriota</taxon>
        <taxon>Stenosarchaea group</taxon>
        <taxon>Halobacteria</taxon>
        <taxon>Halobacteriales</taxon>
        <taxon>Haloferacaceae</taxon>
        <taxon>Haloplanus</taxon>
    </lineage>
</organism>
<name>A0A345E4V6_9EURY</name>
<keyword evidence="3" id="KW-1185">Reference proteome</keyword>
<keyword evidence="1" id="KW-0812">Transmembrane</keyword>
<protein>
    <submittedName>
        <fullName evidence="2">Uncharacterized protein</fullName>
    </submittedName>
</protein>